<evidence type="ECO:0000256" key="1">
    <source>
        <dbReference type="ARBA" id="ARBA00006562"/>
    </source>
</evidence>
<comment type="caution">
    <text evidence="4">The sequence shown here is derived from an EMBL/GenBank/DDBJ whole genome shotgun (WGS) entry which is preliminary data.</text>
</comment>
<dbReference type="InterPro" id="IPR039039">
    <property type="entry name" value="RAI1-like_fam"/>
</dbReference>
<dbReference type="PANTHER" id="PTHR12395:SF9">
    <property type="entry name" value="DECAPPING AND EXORIBONUCLEASE PROTEIN"/>
    <property type="match status" value="1"/>
</dbReference>
<dbReference type="GO" id="GO:0004518">
    <property type="term" value="F:nuclease activity"/>
    <property type="evidence" value="ECO:0007669"/>
    <property type="project" value="UniProtKB-KW"/>
</dbReference>
<comment type="similarity">
    <text evidence="1 2">Belongs to the DXO/Dom3Z family.</text>
</comment>
<reference evidence="5" key="1">
    <citation type="submission" date="2022-10" db="EMBL/GenBank/DDBJ databases">
        <title>Genome assembly of Pristionchus species.</title>
        <authorList>
            <person name="Yoshida K."/>
            <person name="Sommer R.J."/>
        </authorList>
    </citation>
    <scope>NUCLEOTIDE SEQUENCE [LARGE SCALE GENOMIC DNA]</scope>
    <source>
        <strain evidence="5">RS5460</strain>
    </source>
</reference>
<organism evidence="4 5">
    <name type="scientific">Pristionchus mayeri</name>
    <dbReference type="NCBI Taxonomy" id="1317129"/>
    <lineage>
        <taxon>Eukaryota</taxon>
        <taxon>Metazoa</taxon>
        <taxon>Ecdysozoa</taxon>
        <taxon>Nematoda</taxon>
        <taxon>Chromadorea</taxon>
        <taxon>Rhabditida</taxon>
        <taxon>Rhabditina</taxon>
        <taxon>Diplogasteromorpha</taxon>
        <taxon>Diplogasteroidea</taxon>
        <taxon>Neodiplogasteridae</taxon>
        <taxon>Pristionchus</taxon>
    </lineage>
</organism>
<dbReference type="InterPro" id="IPR013961">
    <property type="entry name" value="RAI1"/>
</dbReference>
<dbReference type="GO" id="GO:0005634">
    <property type="term" value="C:nucleus"/>
    <property type="evidence" value="ECO:0007669"/>
    <property type="project" value="UniProtKB-SubCell"/>
</dbReference>
<dbReference type="EMBL" id="BTRK01000002">
    <property type="protein sequence ID" value="GMR36154.1"/>
    <property type="molecule type" value="Genomic_DNA"/>
</dbReference>
<dbReference type="GO" id="GO:0034353">
    <property type="term" value="F:mRNA 5'-diphosphatase activity"/>
    <property type="evidence" value="ECO:0007669"/>
    <property type="project" value="TreeGrafter"/>
</dbReference>
<dbReference type="Proteomes" id="UP001328107">
    <property type="component" value="Unassembled WGS sequence"/>
</dbReference>
<dbReference type="GO" id="GO:0110155">
    <property type="term" value="P:NAD-cap decapping"/>
    <property type="evidence" value="ECO:0007669"/>
    <property type="project" value="TreeGrafter"/>
</dbReference>
<keyword evidence="2" id="KW-0378">Hydrolase</keyword>
<keyword evidence="2" id="KW-0694">RNA-binding</keyword>
<dbReference type="PANTHER" id="PTHR12395">
    <property type="entry name" value="DOM-3 RELATED"/>
    <property type="match status" value="1"/>
</dbReference>
<evidence type="ECO:0000313" key="4">
    <source>
        <dbReference type="EMBL" id="GMR36154.1"/>
    </source>
</evidence>
<keyword evidence="2" id="KW-0479">Metal-binding</keyword>
<evidence type="ECO:0000259" key="3">
    <source>
        <dbReference type="Pfam" id="PF08652"/>
    </source>
</evidence>
<dbReference type="Pfam" id="PF08652">
    <property type="entry name" value="RAI1"/>
    <property type="match status" value="1"/>
</dbReference>
<keyword evidence="2" id="KW-0539">Nucleus</keyword>
<feature type="domain" description="RAI1-like" evidence="3">
    <location>
        <begin position="24"/>
        <end position="325"/>
    </location>
</feature>
<comment type="cofactor">
    <cofactor evidence="2">
        <name>a divalent metal cation</name>
        <dbReference type="ChEBI" id="CHEBI:60240"/>
    </cofactor>
</comment>
<protein>
    <recommendedName>
        <fullName evidence="2">Decapping nuclease</fullName>
        <ecNumber evidence="2">3.6.1.-</ecNumber>
    </recommendedName>
</protein>
<keyword evidence="5" id="KW-1185">Reference proteome</keyword>
<keyword evidence="2" id="KW-0540">Nuclease</keyword>
<dbReference type="GO" id="GO:0005829">
    <property type="term" value="C:cytosol"/>
    <property type="evidence" value="ECO:0007669"/>
    <property type="project" value="TreeGrafter"/>
</dbReference>
<feature type="non-terminal residue" evidence="4">
    <location>
        <position position="1"/>
    </location>
</feature>
<comment type="function">
    <text evidence="2">Decapping enzyme for NAD-capped RNAs: specifically hydrolyzes the nicotinamide adenine dinucleotide (NAD) cap from a subset of RNAs by removing the entire NAD moiety from the 5'-end of an NAD-capped RNA.</text>
</comment>
<comment type="subcellular location">
    <subcellularLocation>
        <location evidence="2">Nucleus</location>
    </subcellularLocation>
</comment>
<dbReference type="GO" id="GO:0046872">
    <property type="term" value="F:metal ion binding"/>
    <property type="evidence" value="ECO:0007669"/>
    <property type="project" value="UniProtKB-KW"/>
</dbReference>
<dbReference type="AlphaFoldDB" id="A0AAN5CBL0"/>
<dbReference type="EC" id="3.6.1.-" evidence="2"/>
<evidence type="ECO:0000313" key="5">
    <source>
        <dbReference type="Proteomes" id="UP001328107"/>
    </source>
</evidence>
<evidence type="ECO:0000256" key="2">
    <source>
        <dbReference type="RuleBase" id="RU367113"/>
    </source>
</evidence>
<keyword evidence="2" id="KW-0547">Nucleotide-binding</keyword>
<dbReference type="GO" id="GO:0003723">
    <property type="term" value="F:RNA binding"/>
    <property type="evidence" value="ECO:0007669"/>
    <property type="project" value="UniProtKB-KW"/>
</dbReference>
<dbReference type="GO" id="GO:0000166">
    <property type="term" value="F:nucleotide binding"/>
    <property type="evidence" value="ECO:0007669"/>
    <property type="project" value="UniProtKB-KW"/>
</dbReference>
<gene>
    <name evidence="4" type="ORF">PMAYCL1PPCAC_06349</name>
</gene>
<dbReference type="GO" id="GO:0000956">
    <property type="term" value="P:nuclear-transcribed mRNA catabolic process"/>
    <property type="evidence" value="ECO:0007669"/>
    <property type="project" value="TreeGrafter"/>
</dbReference>
<name>A0AAN5CBL0_9BILA</name>
<sequence length="346" mass="40751">DSVKKFQFESAASLYGAPSAVLTRPLLIGEFSCNPDLTTTANSLNRRYLINMDEKFKPTFDLNAGFERYVKKDPDIYSNDLRKLQEWAIFKRNHYDYESNHELFYEAEIVSCRGVLTNIARTPFQNDSWRIVAVRHNGIIYLHDCGAVDGRTFVTRDEKQARSTYWGHHFHRCMTTSRDGRRHVGEEDVVDTRQTFNSIFRSDIIIPDENLTRLKLTYAAEIKAVDNNNTFIDFRTCYERTHPNDWKSRWWFWWIQSHLVGVDRIYVGFKNENGIVRRVKMVKRTALKEHSAFQCTVAMNFLAKVLLEIKNQCDDSLQISHDRQKVFFEPADRDKDFLIEEFTKLT</sequence>
<accession>A0AAN5CBL0</accession>
<proteinExistence type="inferred from homology"/>